<evidence type="ECO:0000256" key="3">
    <source>
        <dbReference type="ARBA" id="ARBA00022801"/>
    </source>
</evidence>
<dbReference type="Gene3D" id="3.90.1720.10">
    <property type="entry name" value="endopeptidase domain like (from Nostoc punctiforme)"/>
    <property type="match status" value="1"/>
</dbReference>
<feature type="signal peptide" evidence="5">
    <location>
        <begin position="1"/>
        <end position="25"/>
    </location>
</feature>
<dbReference type="Pfam" id="PF08239">
    <property type="entry name" value="SH3_3"/>
    <property type="match status" value="1"/>
</dbReference>
<dbReference type="SMART" id="SM00287">
    <property type="entry name" value="SH3b"/>
    <property type="match status" value="1"/>
</dbReference>
<dbReference type="Gene3D" id="2.30.30.40">
    <property type="entry name" value="SH3 Domains"/>
    <property type="match status" value="1"/>
</dbReference>
<dbReference type="InterPro" id="IPR036028">
    <property type="entry name" value="SH3-like_dom_sf"/>
</dbReference>
<keyword evidence="2" id="KW-0645">Protease</keyword>
<gene>
    <name evidence="8" type="ORF">M5X09_15970</name>
</gene>
<dbReference type="PROSITE" id="PS51781">
    <property type="entry name" value="SH3B"/>
    <property type="match status" value="1"/>
</dbReference>
<comment type="caution">
    <text evidence="8">The sequence shown here is derived from an EMBL/GenBank/DDBJ whole genome shotgun (WGS) entry which is preliminary data.</text>
</comment>
<keyword evidence="4" id="KW-0788">Thiol protease</keyword>
<dbReference type="PANTHER" id="PTHR47053:SF1">
    <property type="entry name" value="MUREIN DD-ENDOPEPTIDASE MEPH-RELATED"/>
    <property type="match status" value="1"/>
</dbReference>
<keyword evidence="3" id="KW-0378">Hydrolase</keyword>
<evidence type="ECO:0000313" key="9">
    <source>
        <dbReference type="Proteomes" id="UP001207626"/>
    </source>
</evidence>
<dbReference type="RefSeq" id="WP_087435822.1">
    <property type="nucleotide sequence ID" value="NZ_JAMDLV010000044.1"/>
</dbReference>
<feature type="domain" description="NlpC/P60" evidence="7">
    <location>
        <begin position="183"/>
        <end position="328"/>
    </location>
</feature>
<evidence type="ECO:0000256" key="4">
    <source>
        <dbReference type="ARBA" id="ARBA00022807"/>
    </source>
</evidence>
<evidence type="ECO:0000259" key="7">
    <source>
        <dbReference type="PROSITE" id="PS51935"/>
    </source>
</evidence>
<feature type="chain" id="PRO_5046196133" evidence="5">
    <location>
        <begin position="26"/>
        <end position="328"/>
    </location>
</feature>
<dbReference type="EMBL" id="JAMDLW010000020">
    <property type="protein sequence ID" value="MCY9521148.1"/>
    <property type="molecule type" value="Genomic_DNA"/>
</dbReference>
<protein>
    <submittedName>
        <fullName evidence="8">NlpC/P60 family protein</fullName>
    </submittedName>
</protein>
<evidence type="ECO:0000259" key="6">
    <source>
        <dbReference type="PROSITE" id="PS51781"/>
    </source>
</evidence>
<dbReference type="SUPFAM" id="SSF50044">
    <property type="entry name" value="SH3-domain"/>
    <property type="match status" value="1"/>
</dbReference>
<keyword evidence="5" id="KW-0732">Signal</keyword>
<dbReference type="PROSITE" id="PS51935">
    <property type="entry name" value="NLPC_P60"/>
    <property type="match status" value="1"/>
</dbReference>
<comment type="similarity">
    <text evidence="1">Belongs to the peptidase C40 family.</text>
</comment>
<evidence type="ECO:0000256" key="5">
    <source>
        <dbReference type="SAM" id="SignalP"/>
    </source>
</evidence>
<dbReference type="Pfam" id="PF00877">
    <property type="entry name" value="NLPC_P60"/>
    <property type="match status" value="1"/>
</dbReference>
<evidence type="ECO:0000256" key="1">
    <source>
        <dbReference type="ARBA" id="ARBA00007074"/>
    </source>
</evidence>
<organism evidence="8 9">
    <name type="scientific">Paenibacillus apiarius</name>
    <dbReference type="NCBI Taxonomy" id="46240"/>
    <lineage>
        <taxon>Bacteria</taxon>
        <taxon>Bacillati</taxon>
        <taxon>Bacillota</taxon>
        <taxon>Bacilli</taxon>
        <taxon>Bacillales</taxon>
        <taxon>Paenibacillaceae</taxon>
        <taxon>Paenibacillus</taxon>
    </lineage>
</organism>
<keyword evidence="9" id="KW-1185">Reference proteome</keyword>
<dbReference type="PANTHER" id="PTHR47053">
    <property type="entry name" value="MUREIN DD-ENDOPEPTIDASE MEPH-RELATED"/>
    <property type="match status" value="1"/>
</dbReference>
<dbReference type="SUPFAM" id="SSF54001">
    <property type="entry name" value="Cysteine proteinases"/>
    <property type="match status" value="1"/>
</dbReference>
<sequence length="328" mass="35992">MKKKLLLGLLMFTMASQMMMTPLHAAPASAAMTDEEITSQIPQLEEYLIEESDPDNDDDNGGFLLDSEATLIDPAALQAAPADKQSNDQKTGKVVYGVNLRTEPSLSGTIIRMAKKGEQVVILDKHNSNWYKVQDQNGTIGYMSADSKYIQVEDTPSTAPSGSTAAASGEGTYVMAASSTSKSAKIEKVIKTGKKYKGTPYEFGSNRNNTKTFDCSDFVRHIYKEALGIVLPTDSRKQGAWIKSHSTAKTSISQLKRGDLMFFMTYKGSKKSNYSGINKSKQRITHVGVYLGNGQILHTYSKKSGGVRIDNIKNTTWEYRFLFGGSVL</sequence>
<reference evidence="8 9" key="1">
    <citation type="submission" date="2022-05" db="EMBL/GenBank/DDBJ databases">
        <title>Genome Sequencing of Bee-Associated Microbes.</title>
        <authorList>
            <person name="Dunlap C."/>
        </authorList>
    </citation>
    <scope>NUCLEOTIDE SEQUENCE [LARGE SCALE GENOMIC DNA]</scope>
    <source>
        <strain evidence="8 9">NRRL NRS-1438</strain>
    </source>
</reference>
<name>A0ABT4DXZ2_9BACL</name>
<accession>A0ABT4DXZ2</accession>
<evidence type="ECO:0000256" key="2">
    <source>
        <dbReference type="ARBA" id="ARBA00022670"/>
    </source>
</evidence>
<evidence type="ECO:0000313" key="8">
    <source>
        <dbReference type="EMBL" id="MCY9521148.1"/>
    </source>
</evidence>
<dbReference type="InterPro" id="IPR051202">
    <property type="entry name" value="Peptidase_C40"/>
</dbReference>
<proteinExistence type="inferred from homology"/>
<dbReference type="InterPro" id="IPR038765">
    <property type="entry name" value="Papain-like_cys_pep_sf"/>
</dbReference>
<dbReference type="InterPro" id="IPR000064">
    <property type="entry name" value="NLP_P60_dom"/>
</dbReference>
<feature type="domain" description="SH3b" evidence="6">
    <location>
        <begin position="89"/>
        <end position="154"/>
    </location>
</feature>
<dbReference type="Proteomes" id="UP001207626">
    <property type="component" value="Unassembled WGS sequence"/>
</dbReference>
<dbReference type="InterPro" id="IPR003646">
    <property type="entry name" value="SH3-like_bac-type"/>
</dbReference>